<reference evidence="2 3" key="1">
    <citation type="submission" date="2016-11" db="EMBL/GenBank/DDBJ databases">
        <authorList>
            <person name="Jaros S."/>
            <person name="Januszkiewicz K."/>
            <person name="Wedrychowicz H."/>
        </authorList>
    </citation>
    <scope>NUCLEOTIDE SEQUENCE [LARGE SCALE GENOMIC DNA]</scope>
    <source>
        <strain evidence="2 3">DSM 8605</strain>
    </source>
</reference>
<dbReference type="AlphaFoldDB" id="A0A1M5S5K1"/>
<keyword evidence="1" id="KW-0812">Transmembrane</keyword>
<feature type="transmembrane region" description="Helical" evidence="1">
    <location>
        <begin position="193"/>
        <end position="211"/>
    </location>
</feature>
<dbReference type="STRING" id="1121316.SAMN02745207_00765"/>
<evidence type="ECO:0000313" key="2">
    <source>
        <dbReference type="EMBL" id="SHH33766.1"/>
    </source>
</evidence>
<evidence type="ECO:0008006" key="4">
    <source>
        <dbReference type="Google" id="ProtNLM"/>
    </source>
</evidence>
<keyword evidence="1" id="KW-1133">Transmembrane helix</keyword>
<gene>
    <name evidence="2" type="ORF">SAMN02745207_00765</name>
</gene>
<dbReference type="PANTHER" id="PTHR40076:SF1">
    <property type="entry name" value="MEMBRANE PROTEIN"/>
    <property type="match status" value="1"/>
</dbReference>
<sequence>MWTRELIKTRAKEVLRFTYWKSFLVSLIILIAGGSENSWNFSNTRNNSDSYINHGNSFPGEIIYVYNRFFAFLASIILILIILRIVIGYMLEVGGKKYFLKASEKNADISYLGFCFKDGRYGQVLITMFLKEVYTLLWTLLLIIPGIVKSYAYRMVPYILADNPGIGSNRAIELSNEMTNGEKLDMFVLDLSFFGWYLLGVLLFGVGVLFVNPYKDATMAELYLELRENAINKGFTTYDELNLQKENINYI</sequence>
<dbReference type="Proteomes" id="UP000184447">
    <property type="component" value="Unassembled WGS sequence"/>
</dbReference>
<evidence type="ECO:0000256" key="1">
    <source>
        <dbReference type="SAM" id="Phobius"/>
    </source>
</evidence>
<keyword evidence="3" id="KW-1185">Reference proteome</keyword>
<name>A0A1M5S5K1_9CLOT</name>
<feature type="transmembrane region" description="Helical" evidence="1">
    <location>
        <begin position="133"/>
        <end position="153"/>
    </location>
</feature>
<organism evidence="2 3">
    <name type="scientific">Clostridium grantii DSM 8605</name>
    <dbReference type="NCBI Taxonomy" id="1121316"/>
    <lineage>
        <taxon>Bacteria</taxon>
        <taxon>Bacillati</taxon>
        <taxon>Bacillota</taxon>
        <taxon>Clostridia</taxon>
        <taxon>Eubacteriales</taxon>
        <taxon>Clostridiaceae</taxon>
        <taxon>Clostridium</taxon>
    </lineage>
</organism>
<evidence type="ECO:0000313" key="3">
    <source>
        <dbReference type="Proteomes" id="UP000184447"/>
    </source>
</evidence>
<dbReference type="RefSeq" id="WP_073337116.1">
    <property type="nucleotide sequence ID" value="NZ_FQXM01000004.1"/>
</dbReference>
<proteinExistence type="predicted"/>
<dbReference type="InterPro" id="IPR010380">
    <property type="entry name" value="DUF975"/>
</dbReference>
<feature type="transmembrane region" description="Helical" evidence="1">
    <location>
        <begin position="14"/>
        <end position="33"/>
    </location>
</feature>
<feature type="transmembrane region" description="Helical" evidence="1">
    <location>
        <begin position="69"/>
        <end position="91"/>
    </location>
</feature>
<dbReference type="OrthoDB" id="9784844at2"/>
<dbReference type="EMBL" id="FQXM01000004">
    <property type="protein sequence ID" value="SHH33766.1"/>
    <property type="molecule type" value="Genomic_DNA"/>
</dbReference>
<accession>A0A1M5S5K1</accession>
<dbReference type="PANTHER" id="PTHR40076">
    <property type="entry name" value="MEMBRANE PROTEIN-RELATED"/>
    <property type="match status" value="1"/>
</dbReference>
<keyword evidence="1" id="KW-0472">Membrane</keyword>
<dbReference type="Pfam" id="PF06161">
    <property type="entry name" value="DUF975"/>
    <property type="match status" value="1"/>
</dbReference>
<protein>
    <recommendedName>
        <fullName evidence="4">DUF975 family protein</fullName>
    </recommendedName>
</protein>